<proteinExistence type="predicted"/>
<accession>A0ABR1CNY1</accession>
<name>A0ABR1CNY1_NECAM</name>
<evidence type="ECO:0000313" key="1">
    <source>
        <dbReference type="EMBL" id="KAK6740061.1"/>
    </source>
</evidence>
<keyword evidence="2" id="KW-1185">Reference proteome</keyword>
<evidence type="ECO:0000313" key="2">
    <source>
        <dbReference type="Proteomes" id="UP001303046"/>
    </source>
</evidence>
<comment type="caution">
    <text evidence="1">The sequence shown here is derived from an EMBL/GenBank/DDBJ whole genome shotgun (WGS) entry which is preliminary data.</text>
</comment>
<dbReference type="EMBL" id="JAVFWL010000003">
    <property type="protein sequence ID" value="KAK6740061.1"/>
    <property type="molecule type" value="Genomic_DNA"/>
</dbReference>
<gene>
    <name evidence="1" type="primary">Necator_chrIII.g9263</name>
    <name evidence="1" type="ORF">RB195_008498</name>
</gene>
<sequence length="119" mass="13945">MSQAEEHMLRQTRHGALIRLDSDYQRCKRLVRAELGIQRLSDEEKRVLSLQNPKILARLIADKEATTKSTDKEADLVEVRNFKLNKLESSLTHWKYFREEHDPVLVLGIGMKYSKKKKP</sequence>
<organism evidence="1 2">
    <name type="scientific">Necator americanus</name>
    <name type="common">Human hookworm</name>
    <dbReference type="NCBI Taxonomy" id="51031"/>
    <lineage>
        <taxon>Eukaryota</taxon>
        <taxon>Metazoa</taxon>
        <taxon>Ecdysozoa</taxon>
        <taxon>Nematoda</taxon>
        <taxon>Chromadorea</taxon>
        <taxon>Rhabditida</taxon>
        <taxon>Rhabditina</taxon>
        <taxon>Rhabditomorpha</taxon>
        <taxon>Strongyloidea</taxon>
        <taxon>Ancylostomatidae</taxon>
        <taxon>Bunostominae</taxon>
        <taxon>Necator</taxon>
    </lineage>
</organism>
<reference evidence="1 2" key="1">
    <citation type="submission" date="2023-08" db="EMBL/GenBank/DDBJ databases">
        <title>A Necator americanus chromosomal reference genome.</title>
        <authorList>
            <person name="Ilik V."/>
            <person name="Petrzelkova K.J."/>
            <person name="Pardy F."/>
            <person name="Fuh T."/>
            <person name="Niatou-Singa F.S."/>
            <person name="Gouil Q."/>
            <person name="Baker L."/>
            <person name="Ritchie M.E."/>
            <person name="Jex A.R."/>
            <person name="Gazzola D."/>
            <person name="Li H."/>
            <person name="Toshio Fujiwara R."/>
            <person name="Zhan B."/>
            <person name="Aroian R.V."/>
            <person name="Pafco B."/>
            <person name="Schwarz E.M."/>
        </authorList>
    </citation>
    <scope>NUCLEOTIDE SEQUENCE [LARGE SCALE GENOMIC DNA]</scope>
    <source>
        <strain evidence="1 2">Aroian</strain>
        <tissue evidence="1">Whole animal</tissue>
    </source>
</reference>
<protein>
    <recommendedName>
        <fullName evidence="3">RPEL repeat protein</fullName>
    </recommendedName>
</protein>
<evidence type="ECO:0008006" key="3">
    <source>
        <dbReference type="Google" id="ProtNLM"/>
    </source>
</evidence>
<dbReference type="Proteomes" id="UP001303046">
    <property type="component" value="Unassembled WGS sequence"/>
</dbReference>